<proteinExistence type="inferred from homology"/>
<feature type="compositionally biased region" description="Polar residues" evidence="6">
    <location>
        <begin position="73"/>
        <end position="88"/>
    </location>
</feature>
<dbReference type="PANTHER" id="PTHR14948:SF20">
    <property type="entry name" value="PROLINE-RICH TRANSMEMBRANE PROTEIN 2"/>
    <property type="match status" value="1"/>
</dbReference>
<evidence type="ECO:0000256" key="4">
    <source>
        <dbReference type="ARBA" id="ARBA00022989"/>
    </source>
</evidence>
<evidence type="ECO:0000313" key="9">
    <source>
        <dbReference type="Proteomes" id="UP000593571"/>
    </source>
</evidence>
<keyword evidence="5 7" id="KW-0472">Membrane</keyword>
<keyword evidence="9" id="KW-1185">Reference proteome</keyword>
<name>A0A7J8F1H9_ROUAE</name>
<dbReference type="AlphaFoldDB" id="A0A7J8F1H9"/>
<reference evidence="8 9" key="1">
    <citation type="journal article" date="2020" name="Nature">
        <title>Six reference-quality genomes reveal evolution of bat adaptations.</title>
        <authorList>
            <person name="Jebb D."/>
            <person name="Huang Z."/>
            <person name="Pippel M."/>
            <person name="Hughes G.M."/>
            <person name="Lavrichenko K."/>
            <person name="Devanna P."/>
            <person name="Winkler S."/>
            <person name="Jermiin L.S."/>
            <person name="Skirmuntt E.C."/>
            <person name="Katzourakis A."/>
            <person name="Burkitt-Gray L."/>
            <person name="Ray D.A."/>
            <person name="Sullivan K.A.M."/>
            <person name="Roscito J.G."/>
            <person name="Kirilenko B.M."/>
            <person name="Davalos L.M."/>
            <person name="Corthals A.P."/>
            <person name="Power M.L."/>
            <person name="Jones G."/>
            <person name="Ransome R.D."/>
            <person name="Dechmann D.K.N."/>
            <person name="Locatelli A.G."/>
            <person name="Puechmaille S.J."/>
            <person name="Fedrigo O."/>
            <person name="Jarvis E.D."/>
            <person name="Hiller M."/>
            <person name="Vernes S.C."/>
            <person name="Myers E.W."/>
            <person name="Teeling E.C."/>
        </authorList>
    </citation>
    <scope>NUCLEOTIDE SEQUENCE [LARGE SCALE GENOMIC DNA]</scope>
    <source>
        <strain evidence="8">MRouAeg1</strain>
        <tissue evidence="8">Muscle</tissue>
    </source>
</reference>
<keyword evidence="3 7" id="KW-0812">Transmembrane</keyword>
<keyword evidence="4 7" id="KW-1133">Transmembrane helix</keyword>
<protein>
    <submittedName>
        <fullName evidence="8">Uncharacterized protein</fullName>
    </submittedName>
</protein>
<dbReference type="EMBL" id="JACASE010000008">
    <property type="protein sequence ID" value="KAF6441112.1"/>
    <property type="molecule type" value="Genomic_DNA"/>
</dbReference>
<feature type="compositionally biased region" description="Low complexity" evidence="6">
    <location>
        <begin position="55"/>
        <end position="70"/>
    </location>
</feature>
<dbReference type="Pfam" id="PF04505">
    <property type="entry name" value="CD225"/>
    <property type="match status" value="1"/>
</dbReference>
<comment type="subcellular location">
    <subcellularLocation>
        <location evidence="1">Membrane</location>
    </subcellularLocation>
</comment>
<evidence type="ECO:0000256" key="6">
    <source>
        <dbReference type="SAM" id="MobiDB-lite"/>
    </source>
</evidence>
<comment type="caution">
    <text evidence="8">The sequence shown here is derived from an EMBL/GenBank/DDBJ whole genome shotgun (WGS) entry which is preliminary data.</text>
</comment>
<dbReference type="Proteomes" id="UP000593571">
    <property type="component" value="Unassembled WGS sequence"/>
</dbReference>
<evidence type="ECO:0000256" key="3">
    <source>
        <dbReference type="ARBA" id="ARBA00022692"/>
    </source>
</evidence>
<dbReference type="InterPro" id="IPR051423">
    <property type="entry name" value="CD225/Dispanin"/>
</dbReference>
<evidence type="ECO:0000313" key="8">
    <source>
        <dbReference type="EMBL" id="KAF6441112.1"/>
    </source>
</evidence>
<dbReference type="InterPro" id="IPR007593">
    <property type="entry name" value="CD225/Dispanin_fam"/>
</dbReference>
<dbReference type="PANTHER" id="PTHR14948">
    <property type="entry name" value="NG5"/>
    <property type="match status" value="1"/>
</dbReference>
<sequence length="147" mass="15026">MAASSSQVSEMKGIEESPQTQGEGPGHSEAGTGPLQVPARVPDEPEALQPVLDVTGTLETTETPTGAPETARNHSSSSGGEPKANSSPKEACQEPASKPESRNSLQQGDVDGAQRLGRVAKLLSIVALVGGVLIIIASCVINLGVYK</sequence>
<feature type="region of interest" description="Disordered" evidence="6">
    <location>
        <begin position="1"/>
        <end position="109"/>
    </location>
</feature>
<evidence type="ECO:0000256" key="1">
    <source>
        <dbReference type="ARBA" id="ARBA00004370"/>
    </source>
</evidence>
<evidence type="ECO:0000256" key="2">
    <source>
        <dbReference type="ARBA" id="ARBA00006843"/>
    </source>
</evidence>
<feature type="transmembrane region" description="Helical" evidence="7">
    <location>
        <begin position="122"/>
        <end position="146"/>
    </location>
</feature>
<comment type="similarity">
    <text evidence="2">Belongs to the CD225/Dispanin family.</text>
</comment>
<evidence type="ECO:0000256" key="5">
    <source>
        <dbReference type="ARBA" id="ARBA00023136"/>
    </source>
</evidence>
<dbReference type="GO" id="GO:0016020">
    <property type="term" value="C:membrane"/>
    <property type="evidence" value="ECO:0007669"/>
    <property type="project" value="UniProtKB-SubCell"/>
</dbReference>
<organism evidence="8 9">
    <name type="scientific">Rousettus aegyptiacus</name>
    <name type="common">Egyptian fruit bat</name>
    <name type="synonym">Pteropus aegyptiacus</name>
    <dbReference type="NCBI Taxonomy" id="9407"/>
    <lineage>
        <taxon>Eukaryota</taxon>
        <taxon>Metazoa</taxon>
        <taxon>Chordata</taxon>
        <taxon>Craniata</taxon>
        <taxon>Vertebrata</taxon>
        <taxon>Euteleostomi</taxon>
        <taxon>Mammalia</taxon>
        <taxon>Eutheria</taxon>
        <taxon>Laurasiatheria</taxon>
        <taxon>Chiroptera</taxon>
        <taxon>Yinpterochiroptera</taxon>
        <taxon>Pteropodoidea</taxon>
        <taxon>Pteropodidae</taxon>
        <taxon>Rousettinae</taxon>
        <taxon>Rousettus</taxon>
    </lineage>
</organism>
<gene>
    <name evidence="8" type="ORF">HJG63_012286</name>
</gene>
<accession>A0A7J8F1H9</accession>
<evidence type="ECO:0000256" key="7">
    <source>
        <dbReference type="SAM" id="Phobius"/>
    </source>
</evidence>